<evidence type="ECO:0000256" key="11">
    <source>
        <dbReference type="PROSITE-ProRule" id="PRU10143"/>
    </source>
</evidence>
<evidence type="ECO:0000256" key="6">
    <source>
        <dbReference type="ARBA" id="ARBA00023065"/>
    </source>
</evidence>
<gene>
    <name evidence="16" type="ORF">G0027_11490</name>
</gene>
<dbReference type="SUPFAM" id="SSF56935">
    <property type="entry name" value="Porins"/>
    <property type="match status" value="1"/>
</dbReference>
<keyword evidence="9 10" id="KW-0998">Cell outer membrane</keyword>
<evidence type="ECO:0000256" key="9">
    <source>
        <dbReference type="ARBA" id="ARBA00023237"/>
    </source>
</evidence>
<dbReference type="InterPro" id="IPR012910">
    <property type="entry name" value="Plug_dom"/>
</dbReference>
<evidence type="ECO:0000256" key="2">
    <source>
        <dbReference type="ARBA" id="ARBA00022448"/>
    </source>
</evidence>
<feature type="domain" description="TonB-dependent receptor plug" evidence="15">
    <location>
        <begin position="55"/>
        <end position="159"/>
    </location>
</feature>
<keyword evidence="5 13" id="KW-0732">Signal</keyword>
<dbReference type="GO" id="GO:0009279">
    <property type="term" value="C:cell outer membrane"/>
    <property type="evidence" value="ECO:0007669"/>
    <property type="project" value="UniProtKB-SubCell"/>
</dbReference>
<dbReference type="Gene3D" id="2.170.130.10">
    <property type="entry name" value="TonB-dependent receptor, plug domain"/>
    <property type="match status" value="1"/>
</dbReference>
<evidence type="ECO:0000256" key="12">
    <source>
        <dbReference type="RuleBase" id="RU003357"/>
    </source>
</evidence>
<dbReference type="AlphaFoldDB" id="A0A7S6VRF0"/>
<comment type="similarity">
    <text evidence="10 12">Belongs to the TonB-dependent receptor family.</text>
</comment>
<dbReference type="InterPro" id="IPR010916">
    <property type="entry name" value="TonB_box_CS"/>
</dbReference>
<organism evidence="16 17">
    <name type="scientific">Acinetobacter indicus</name>
    <dbReference type="NCBI Taxonomy" id="756892"/>
    <lineage>
        <taxon>Bacteria</taxon>
        <taxon>Pseudomonadati</taxon>
        <taxon>Pseudomonadota</taxon>
        <taxon>Gammaproteobacteria</taxon>
        <taxon>Moraxellales</taxon>
        <taxon>Moraxellaceae</taxon>
        <taxon>Acinetobacter</taxon>
    </lineage>
</organism>
<feature type="domain" description="TonB-dependent receptor-like beta-barrel" evidence="14">
    <location>
        <begin position="222"/>
        <end position="586"/>
    </location>
</feature>
<evidence type="ECO:0000259" key="14">
    <source>
        <dbReference type="Pfam" id="PF00593"/>
    </source>
</evidence>
<dbReference type="RefSeq" id="WP_180192394.1">
    <property type="nucleotide sequence ID" value="NZ_CP048654.1"/>
</dbReference>
<feature type="chain" id="PRO_5032543146" evidence="13">
    <location>
        <begin position="27"/>
        <end position="619"/>
    </location>
</feature>
<evidence type="ECO:0000313" key="16">
    <source>
        <dbReference type="EMBL" id="QOW43410.1"/>
    </source>
</evidence>
<dbReference type="PANTHER" id="PTHR30069:SF53">
    <property type="entry name" value="COLICIN I RECEPTOR-RELATED"/>
    <property type="match status" value="1"/>
</dbReference>
<protein>
    <submittedName>
        <fullName evidence="16">TonB-dependent receptor</fullName>
    </submittedName>
</protein>
<feature type="signal peptide" evidence="13">
    <location>
        <begin position="1"/>
        <end position="26"/>
    </location>
</feature>
<evidence type="ECO:0000256" key="3">
    <source>
        <dbReference type="ARBA" id="ARBA00022452"/>
    </source>
</evidence>
<accession>A0A7S6VRF0</accession>
<evidence type="ECO:0000256" key="5">
    <source>
        <dbReference type="ARBA" id="ARBA00022729"/>
    </source>
</evidence>
<dbReference type="CDD" id="cd01347">
    <property type="entry name" value="ligand_gated_channel"/>
    <property type="match status" value="1"/>
</dbReference>
<dbReference type="PANTHER" id="PTHR30069">
    <property type="entry name" value="TONB-DEPENDENT OUTER MEMBRANE RECEPTOR"/>
    <property type="match status" value="1"/>
</dbReference>
<evidence type="ECO:0000259" key="15">
    <source>
        <dbReference type="Pfam" id="PF07715"/>
    </source>
</evidence>
<keyword evidence="6" id="KW-0406">Ion transport</keyword>
<comment type="subcellular location">
    <subcellularLocation>
        <location evidence="1 10">Cell outer membrane</location>
        <topology evidence="1 10">Multi-pass membrane protein</topology>
    </subcellularLocation>
</comment>
<keyword evidence="7 11" id="KW-0798">TonB box</keyword>
<keyword evidence="2 10" id="KW-0813">Transport</keyword>
<dbReference type="Pfam" id="PF00593">
    <property type="entry name" value="TonB_dep_Rec_b-barrel"/>
    <property type="match status" value="1"/>
</dbReference>
<keyword evidence="8 10" id="KW-0472">Membrane</keyword>
<dbReference type="InterPro" id="IPR039426">
    <property type="entry name" value="TonB-dep_rcpt-like"/>
</dbReference>
<dbReference type="InterPro" id="IPR037066">
    <property type="entry name" value="Plug_dom_sf"/>
</dbReference>
<dbReference type="Pfam" id="PF07715">
    <property type="entry name" value="Plug"/>
    <property type="match status" value="1"/>
</dbReference>
<name>A0A7S6VRF0_9GAMM</name>
<evidence type="ECO:0000256" key="8">
    <source>
        <dbReference type="ARBA" id="ARBA00023136"/>
    </source>
</evidence>
<dbReference type="Gene3D" id="2.40.170.20">
    <property type="entry name" value="TonB-dependent receptor, beta-barrel domain"/>
    <property type="match status" value="1"/>
</dbReference>
<evidence type="ECO:0000256" key="4">
    <source>
        <dbReference type="ARBA" id="ARBA00022692"/>
    </source>
</evidence>
<feature type="short sequence motif" description="TonB box" evidence="11">
    <location>
        <begin position="41"/>
        <end position="47"/>
    </location>
</feature>
<dbReference type="GO" id="GO:0006811">
    <property type="term" value="P:monoatomic ion transport"/>
    <property type="evidence" value="ECO:0007669"/>
    <property type="project" value="UniProtKB-KW"/>
</dbReference>
<dbReference type="InterPro" id="IPR036942">
    <property type="entry name" value="Beta-barrel_TonB_sf"/>
</dbReference>
<dbReference type="InterPro" id="IPR000531">
    <property type="entry name" value="Beta-barrel_TonB"/>
</dbReference>
<evidence type="ECO:0000256" key="1">
    <source>
        <dbReference type="ARBA" id="ARBA00004571"/>
    </source>
</evidence>
<keyword evidence="3 10" id="KW-1134">Transmembrane beta strand</keyword>
<dbReference type="EMBL" id="CP048654">
    <property type="protein sequence ID" value="QOW43410.1"/>
    <property type="molecule type" value="Genomic_DNA"/>
</dbReference>
<reference evidence="16 17" key="1">
    <citation type="submission" date="2020-02" db="EMBL/GenBank/DDBJ databases">
        <title>Tigecycline-resistant Acinetobacter species from pigs and migratory birds.</title>
        <authorList>
            <person name="Chen C."/>
            <person name="Sun J."/>
            <person name="Liao X.-P."/>
            <person name="Liu Y.-H."/>
        </authorList>
    </citation>
    <scope>NUCLEOTIDE SEQUENCE [LARGE SCALE GENOMIC DNA]</scope>
    <source>
        <strain evidence="16 17">C15_T</strain>
    </source>
</reference>
<dbReference type="GO" id="GO:0015889">
    <property type="term" value="P:cobalamin transport"/>
    <property type="evidence" value="ECO:0007669"/>
    <property type="project" value="TreeGrafter"/>
</dbReference>
<evidence type="ECO:0000256" key="13">
    <source>
        <dbReference type="SAM" id="SignalP"/>
    </source>
</evidence>
<dbReference type="PROSITE" id="PS52016">
    <property type="entry name" value="TONB_DEPENDENT_REC_3"/>
    <property type="match status" value="1"/>
</dbReference>
<dbReference type="Proteomes" id="UP000593812">
    <property type="component" value="Chromosome"/>
</dbReference>
<keyword evidence="4 10" id="KW-0812">Transmembrane</keyword>
<evidence type="ECO:0000313" key="17">
    <source>
        <dbReference type="Proteomes" id="UP000593812"/>
    </source>
</evidence>
<evidence type="ECO:0000256" key="7">
    <source>
        <dbReference type="ARBA" id="ARBA00023077"/>
    </source>
</evidence>
<evidence type="ECO:0000256" key="10">
    <source>
        <dbReference type="PROSITE-ProRule" id="PRU01360"/>
    </source>
</evidence>
<dbReference type="PROSITE" id="PS00430">
    <property type="entry name" value="TONB_DEPENDENT_REC_1"/>
    <property type="match status" value="1"/>
</dbReference>
<keyword evidence="16" id="KW-0675">Receptor</keyword>
<sequence>MSNLFQPTALVGAIALAMGFSTSVFATESQEQPAINAALDTLVVTATRSEEKIGNVPARISIIEPDVIEQSPIAQLSDLLRSEAALNVVQLGGFGQQTSIFMRGTDSDHTLVLRDGVRLNNDASGLASLSFLDTTDIHQIEVLKGPASVLYGTNAIGGVVQIISKTPEQSGAFITGEIGENNTYKALVGADLSENDIYLQIRGQRLESDGTAITDLEGATKSNYEQKGFSAKAGIEKENYGISLDHSENQGNSIYQNFSWVTLDYETKSHDFKNAVTNLKTYLQLNENLRANARISHFKDELEQLKSFENTTYIADEYELMLKQQFTPQQNVIVGITHKALETETEKSSGSFQQDLNTTGYYLQHQYQADKLNTQLGARIEDNEKFGTHTVGQLGVRYHFTPNFSIYSNLGTAFKAPTVNDLYYGSSANPELEPEESTSYEIGFDHQINNQWKYGASLYHTDIDNLIDYADSAPWGLDNISEARMQGLETFAKWAQDDYFFKAAYQYVKATNAIKDTALLRRPRQTLTLSTGIQNEHYGLSASLVAKSKAKDWSTTQTTPGYATVDLHAYWNINPYLKLFSNIQNVGDVEYKAAYDGSIDGVYYINGGRLASVGVTVKY</sequence>
<proteinExistence type="inferred from homology"/>